<dbReference type="InterPro" id="IPR050347">
    <property type="entry name" value="Bact_Beta-galactosidase"/>
</dbReference>
<dbReference type="Gene3D" id="3.20.20.80">
    <property type="entry name" value="Glycosidases"/>
    <property type="match status" value="1"/>
</dbReference>
<dbReference type="InterPro" id="IPR006102">
    <property type="entry name" value="Ig-like_GH2"/>
</dbReference>
<gene>
    <name evidence="10" type="ORF">DFR57_104211</name>
</gene>
<dbReference type="InterPro" id="IPR013783">
    <property type="entry name" value="Ig-like_fold"/>
</dbReference>
<dbReference type="SUPFAM" id="SSF49785">
    <property type="entry name" value="Galactose-binding domain-like"/>
    <property type="match status" value="1"/>
</dbReference>
<comment type="similarity">
    <text evidence="2 8">Belongs to the glycosyl hydrolase 2 family.</text>
</comment>
<dbReference type="Gene3D" id="2.60.120.260">
    <property type="entry name" value="Galactose-binding domain-like"/>
    <property type="match status" value="1"/>
</dbReference>
<dbReference type="SUPFAM" id="SSF49303">
    <property type="entry name" value="beta-Galactosidase/glucuronidase domain"/>
    <property type="match status" value="2"/>
</dbReference>
<dbReference type="GO" id="GO:0009341">
    <property type="term" value="C:beta-galactosidase complex"/>
    <property type="evidence" value="ECO:0007669"/>
    <property type="project" value="InterPro"/>
</dbReference>
<dbReference type="Pfam" id="PF02837">
    <property type="entry name" value="Glyco_hydro_2_N"/>
    <property type="match status" value="1"/>
</dbReference>
<dbReference type="Pfam" id="PF02929">
    <property type="entry name" value="Bgal_small_N"/>
    <property type="match status" value="1"/>
</dbReference>
<dbReference type="EMBL" id="QPJJ01000004">
    <property type="protein sequence ID" value="RCW73213.1"/>
    <property type="molecule type" value="Genomic_DNA"/>
</dbReference>
<reference evidence="10 11" key="1">
    <citation type="submission" date="2018-07" db="EMBL/GenBank/DDBJ databases">
        <title>Genomic Encyclopedia of Type Strains, Phase IV (KMG-IV): sequencing the most valuable type-strain genomes for metagenomic binning, comparative biology and taxonomic classification.</title>
        <authorList>
            <person name="Goeker M."/>
        </authorList>
    </citation>
    <scope>NUCLEOTIDE SEQUENCE [LARGE SCALE GENOMIC DNA]</scope>
    <source>
        <strain evidence="10 11">DSM 27696</strain>
    </source>
</reference>
<dbReference type="SUPFAM" id="SSF74650">
    <property type="entry name" value="Galactose mutarotase-like"/>
    <property type="match status" value="1"/>
</dbReference>
<dbReference type="InterPro" id="IPR011013">
    <property type="entry name" value="Gal_mutarotase_sf_dom"/>
</dbReference>
<evidence type="ECO:0000256" key="4">
    <source>
        <dbReference type="ARBA" id="ARBA00013303"/>
    </source>
</evidence>
<dbReference type="InterPro" id="IPR036156">
    <property type="entry name" value="Beta-gal/glucu_dom_sf"/>
</dbReference>
<dbReference type="PROSITE" id="PS00719">
    <property type="entry name" value="GLYCOSYL_HYDROL_F2_1"/>
    <property type="match status" value="1"/>
</dbReference>
<dbReference type="Pfam" id="PF02836">
    <property type="entry name" value="Glyco_hydro_2_C"/>
    <property type="match status" value="1"/>
</dbReference>
<dbReference type="PRINTS" id="PR00132">
    <property type="entry name" value="GLHYDRLASE2"/>
</dbReference>
<dbReference type="Gene3D" id="2.60.40.10">
    <property type="entry name" value="Immunoglobulins"/>
    <property type="match status" value="2"/>
</dbReference>
<dbReference type="InterPro" id="IPR004199">
    <property type="entry name" value="B-gal_small/dom_5"/>
</dbReference>
<dbReference type="SMART" id="SM01038">
    <property type="entry name" value="Bgal_small_N"/>
    <property type="match status" value="1"/>
</dbReference>
<evidence type="ECO:0000313" key="10">
    <source>
        <dbReference type="EMBL" id="RCW73213.1"/>
    </source>
</evidence>
<comment type="catalytic activity">
    <reaction evidence="1 8">
        <text>Hydrolysis of terminal non-reducing beta-D-galactose residues in beta-D-galactosides.</text>
        <dbReference type="EC" id="3.2.1.23"/>
    </reaction>
</comment>
<evidence type="ECO:0000256" key="7">
    <source>
        <dbReference type="ARBA" id="ARBA00032230"/>
    </source>
</evidence>
<evidence type="ECO:0000256" key="6">
    <source>
        <dbReference type="ARBA" id="ARBA00023295"/>
    </source>
</evidence>
<dbReference type="InterPro" id="IPR017853">
    <property type="entry name" value="GH"/>
</dbReference>
<evidence type="ECO:0000256" key="8">
    <source>
        <dbReference type="RuleBase" id="RU361154"/>
    </source>
</evidence>
<dbReference type="Pfam" id="PF00703">
    <property type="entry name" value="Glyco_hydro_2"/>
    <property type="match status" value="1"/>
</dbReference>
<sequence length="1039" mass="119861">MTNDFETLSVLHRNREKARSYYIPFSNQEAAKTMERENSDQFQLLNGSWKFAYFSSPQEVPNRVHQNDYDTDDWEALFVPSNWQMHGYGIPHYTNKQYPFPIDPPRVPTENPTAVYKRVFHIQSSWEDKQIFLKFEGVDSAFHLWINGQVVGYSQGSRIPAEFDISKFLTLGENSVTVKVYQWSDASYIEDQDMWWLSGIFRDVYLLARPKYHLRDFFVQTELDNNYQHGKLKIETEMNGNTSEDYKLQYQLYAKNGRLIKDEAVALNAQNQSQEFEVTDPRLWSAEDPYLYQLFITLLKNGEPVEVIPVNIGFRKLELKNGLFLVNGKAIKLKGVNRHDHHPDLGKAVPYEWMVEDVVMMKRHNINAVRTAHYPNDPRFYELCNEYGLYVIDEADLECHGFEYIGQPHLISDDKEWQDAYLDRMIRMVERDKNHPSIIMWSLGNESGYGQNHDAMYQWAKKRDPQRLVHYEGECRKIMNASDKDPSTDPVSSDVFTTMYTDIDILERLGKKDFLKTPHIVCEYAHAMGNSPGALKEYWETFYRYPRLQGGFVWEWMDHGIRKTTESGESYFAYGGDFGDQPNDSNFVMDGLVMSDHTPSPALAEYKKVLEPVKIENIDWNKQTVRVTNRYDFITLDHLQLVWSIEADGKIVENGTTSLGGIKPGETRELTVNFTLPESIIANTYYYLNTKVLLASDTDWASAGYEVAWSQFEVLVEATTTPIPRIEQAPITIDDQQTALHLRGSHFEAVFSKISGLLEAWRFQGKEVLKQAPQLNFWRALIDNDIYETNQWKPVSNKQYWRQYGLHWLQHRLDSIKYDLSSDGKKVQIKTQVRIAPPKLAWSITATYTYDVFSSGDIVLSVDGKLAGDTPETFPKIGLQMQVPDAFSDVTYHGNGPGEAYVDSKEANRKGIWSNTVDGLFTNYAVPQENGNRHHVNWMAIYGKTIGLLAVGEPAFDFSAHRYLMENIDQAKHTYELREEDTVTVNLDYRQHGLGSASCGPDVLDKYKLSAEDFQFAVRLVPYVSNVNPLSIAKTELNK</sequence>
<dbReference type="InterPro" id="IPR032312">
    <property type="entry name" value="LacZ_4"/>
</dbReference>
<keyword evidence="11" id="KW-1185">Reference proteome</keyword>
<evidence type="ECO:0000313" key="11">
    <source>
        <dbReference type="Proteomes" id="UP000252585"/>
    </source>
</evidence>
<dbReference type="InterPro" id="IPR023232">
    <property type="entry name" value="Glyco_hydro_2_AS"/>
</dbReference>
<dbReference type="InterPro" id="IPR006103">
    <property type="entry name" value="Glyco_hydro_2_cat"/>
</dbReference>
<protein>
    <recommendedName>
        <fullName evidence="4 8">Beta-galactosidase</fullName>
        <ecNumber evidence="3 8">3.2.1.23</ecNumber>
    </recommendedName>
    <alternativeName>
        <fullName evidence="7 8">Lactase</fullName>
    </alternativeName>
</protein>
<dbReference type="PANTHER" id="PTHR46323:SF2">
    <property type="entry name" value="BETA-GALACTOSIDASE"/>
    <property type="match status" value="1"/>
</dbReference>
<proteinExistence type="inferred from homology"/>
<dbReference type="InterPro" id="IPR006104">
    <property type="entry name" value="Glyco_hydro_2_N"/>
</dbReference>
<dbReference type="EC" id="3.2.1.23" evidence="3 8"/>
<keyword evidence="6 8" id="KW-0326">Glycosidase</keyword>
<evidence type="ECO:0000256" key="3">
    <source>
        <dbReference type="ARBA" id="ARBA00012756"/>
    </source>
</evidence>
<evidence type="ECO:0000256" key="1">
    <source>
        <dbReference type="ARBA" id="ARBA00001412"/>
    </source>
</evidence>
<dbReference type="GO" id="GO:0005990">
    <property type="term" value="P:lactose catabolic process"/>
    <property type="evidence" value="ECO:0007669"/>
    <property type="project" value="TreeGrafter"/>
</dbReference>
<evidence type="ECO:0000256" key="5">
    <source>
        <dbReference type="ARBA" id="ARBA00022801"/>
    </source>
</evidence>
<dbReference type="RefSeq" id="WP_114352308.1">
    <property type="nucleotide sequence ID" value="NZ_QPJJ01000004.1"/>
</dbReference>
<dbReference type="InterPro" id="IPR006101">
    <property type="entry name" value="Glyco_hydro_2"/>
</dbReference>
<dbReference type="PANTHER" id="PTHR46323">
    <property type="entry name" value="BETA-GALACTOSIDASE"/>
    <property type="match status" value="1"/>
</dbReference>
<dbReference type="InterPro" id="IPR023230">
    <property type="entry name" value="Glyco_hydro_2_CS"/>
</dbReference>
<feature type="domain" description="Beta galactosidase small chain/" evidence="9">
    <location>
        <begin position="741"/>
        <end position="1021"/>
    </location>
</feature>
<dbReference type="Gene3D" id="2.70.98.10">
    <property type="match status" value="1"/>
</dbReference>
<dbReference type="InterPro" id="IPR014718">
    <property type="entry name" value="GH-type_carb-bd"/>
</dbReference>
<dbReference type="SUPFAM" id="SSF51445">
    <property type="entry name" value="(Trans)glycosidases"/>
    <property type="match status" value="1"/>
</dbReference>
<dbReference type="GO" id="GO:0004565">
    <property type="term" value="F:beta-galactosidase activity"/>
    <property type="evidence" value="ECO:0007669"/>
    <property type="project" value="UniProtKB-EC"/>
</dbReference>
<accession>A0A368XZ02</accession>
<dbReference type="OrthoDB" id="9762066at2"/>
<evidence type="ECO:0000256" key="2">
    <source>
        <dbReference type="ARBA" id="ARBA00007401"/>
    </source>
</evidence>
<organism evidence="10 11">
    <name type="scientific">Saliterribacillus persicus</name>
    <dbReference type="NCBI Taxonomy" id="930114"/>
    <lineage>
        <taxon>Bacteria</taxon>
        <taxon>Bacillati</taxon>
        <taxon>Bacillota</taxon>
        <taxon>Bacilli</taxon>
        <taxon>Bacillales</taxon>
        <taxon>Bacillaceae</taxon>
        <taxon>Saliterribacillus</taxon>
    </lineage>
</organism>
<dbReference type="GO" id="GO:0030246">
    <property type="term" value="F:carbohydrate binding"/>
    <property type="evidence" value="ECO:0007669"/>
    <property type="project" value="InterPro"/>
</dbReference>
<dbReference type="Pfam" id="PF16353">
    <property type="entry name" value="LacZ_4"/>
    <property type="match status" value="1"/>
</dbReference>
<dbReference type="Proteomes" id="UP000252585">
    <property type="component" value="Unassembled WGS sequence"/>
</dbReference>
<dbReference type="FunFam" id="3.20.20.80:FF:000018">
    <property type="entry name" value="Beta-galactosidase"/>
    <property type="match status" value="1"/>
</dbReference>
<evidence type="ECO:0000259" key="9">
    <source>
        <dbReference type="SMART" id="SM01038"/>
    </source>
</evidence>
<dbReference type="AlphaFoldDB" id="A0A368XZ02"/>
<dbReference type="InterPro" id="IPR008979">
    <property type="entry name" value="Galactose-bd-like_sf"/>
</dbReference>
<dbReference type="PROSITE" id="PS00608">
    <property type="entry name" value="GLYCOSYL_HYDROL_F2_2"/>
    <property type="match status" value="1"/>
</dbReference>
<keyword evidence="5 8" id="KW-0378">Hydrolase</keyword>
<comment type="caution">
    <text evidence="10">The sequence shown here is derived from an EMBL/GenBank/DDBJ whole genome shotgun (WGS) entry which is preliminary data.</text>
</comment>
<name>A0A368XZ02_9BACI</name>